<organism evidence="12 13">
    <name type="scientific">Nitrospirillum viridazoti CBAmc</name>
    <dbReference type="NCBI Taxonomy" id="1441467"/>
    <lineage>
        <taxon>Bacteria</taxon>
        <taxon>Pseudomonadati</taxon>
        <taxon>Pseudomonadota</taxon>
        <taxon>Alphaproteobacteria</taxon>
        <taxon>Rhodospirillales</taxon>
        <taxon>Azospirillaceae</taxon>
        <taxon>Nitrospirillum</taxon>
        <taxon>Nitrospirillum viridazoti</taxon>
    </lineage>
</organism>
<dbReference type="PANTHER" id="PTHR47019:SF1">
    <property type="entry name" value="LIPID II FLIPPASE MURJ"/>
    <property type="match status" value="1"/>
</dbReference>
<feature type="transmembrane region" description="Helical" evidence="10">
    <location>
        <begin position="480"/>
        <end position="511"/>
    </location>
</feature>
<comment type="function">
    <text evidence="8 10 11">Involved in peptidoglycan biosynthesis. Transports lipid-linked peptidoglycan precursors from the inner to the outer leaflet of the cytoplasmic membrane.</text>
</comment>
<dbReference type="GO" id="GO:0034204">
    <property type="term" value="P:lipid translocation"/>
    <property type="evidence" value="ECO:0007669"/>
    <property type="project" value="TreeGrafter"/>
</dbReference>
<feature type="transmembrane region" description="Helical" evidence="10">
    <location>
        <begin position="410"/>
        <end position="429"/>
    </location>
</feature>
<feature type="transmembrane region" description="Helical" evidence="10">
    <location>
        <begin position="274"/>
        <end position="292"/>
    </location>
</feature>
<evidence type="ECO:0000256" key="3">
    <source>
        <dbReference type="ARBA" id="ARBA00022692"/>
    </source>
</evidence>
<keyword evidence="2 10" id="KW-1003">Cell membrane</keyword>
<keyword evidence="10" id="KW-0997">Cell inner membrane</keyword>
<gene>
    <name evidence="12" type="primary">mviN</name>
    <name evidence="10" type="synonym">murJ</name>
    <name evidence="12" type="ORF">Y958_00140</name>
</gene>
<dbReference type="GO" id="GO:0008360">
    <property type="term" value="P:regulation of cell shape"/>
    <property type="evidence" value="ECO:0007669"/>
    <property type="project" value="UniProtKB-UniRule"/>
</dbReference>
<feature type="transmembrane region" description="Helical" evidence="10">
    <location>
        <begin position="450"/>
        <end position="468"/>
    </location>
</feature>
<dbReference type="UniPathway" id="UPA00219"/>
<dbReference type="Proteomes" id="UP000197153">
    <property type="component" value="Chromosome 1"/>
</dbReference>
<reference evidence="12 13" key="1">
    <citation type="submission" date="2017-06" db="EMBL/GenBank/DDBJ databases">
        <title>Complete genome sequence of Nitrospirillum amazonense strain CBAmC, an endophytic nitrogen-fixing and plant growth-promoting bacterium, isolated from sugarcane.</title>
        <authorList>
            <person name="Schwab S."/>
            <person name="dos Santos Teixeira K.R."/>
            <person name="Simoes Araujo J.L."/>
            <person name="Soares Vidal M."/>
            <person name="Borges de Freitas H.R."/>
            <person name="Rivello Crivelaro A.L."/>
            <person name="Bueno de Camargo Nunes A."/>
            <person name="dos Santos C.M."/>
            <person name="Palmeira da Silva Rosa D."/>
            <person name="da Silva Padilha D."/>
            <person name="da Silva E."/>
            <person name="Araujo Terra L."/>
            <person name="Soares Mendes V."/>
            <person name="Farinelli L."/>
            <person name="Magalhaes Cruz L."/>
            <person name="Baldani J.I."/>
        </authorList>
    </citation>
    <scope>NUCLEOTIDE SEQUENCE [LARGE SCALE GENOMIC DNA]</scope>
    <source>
        <strain evidence="12 13">CBAmC</strain>
    </source>
</reference>
<feature type="transmembrane region" description="Helical" evidence="10">
    <location>
        <begin position="134"/>
        <end position="154"/>
    </location>
</feature>
<dbReference type="CDD" id="cd13123">
    <property type="entry name" value="MATE_MurJ_like"/>
    <property type="match status" value="1"/>
</dbReference>
<keyword evidence="10 11" id="KW-0961">Cell wall biogenesis/degradation</keyword>
<evidence type="ECO:0000256" key="11">
    <source>
        <dbReference type="PIRNR" id="PIRNR002869"/>
    </source>
</evidence>
<sequence>MSFARATATVGGLTLISRVGGFIRDLLTAWVLGAGVSADIFIVAQRLPNYFRSMFAEGAFTVSFVPMYSADLKARGRGPADQFADQALSFMVLVLLPITALVMMAMPWVMLGLASGYADQPEHFSRLVELGRITFPYLMFISITALQTGVLNALGRFAPGAAAPIAFNICMIAALGCTVWLHLEANLGQAWGLTISGMVQMIWLAVSCHRAGVALRITWPRLTPDLRRLFRQMVPGAISASVIQINLIIGTHVASLLPSGSISYLYYADRLNQLPLGVIGIAIGTALLPTLSRHVQGGERDAIDHHVSRGIEFGLLLALPAAFALGLVPEPIYKALFHGGRFGLAEAHQTALALAVYAPGIPAYVASKVLTAIYFAHQDTRTPMRIAIATLVGNMVLATVLALYTPLAHVGIALASTITAWGNIGLLALSLARRGWLRLDRQLLTRAPRILAASLVMAGCLIPLATVLDPYFVDSVWVRVPALAVLVTAGLTVYGIAVVALRGVVISDFLARLRRRRK</sequence>
<keyword evidence="13" id="KW-1185">Reference proteome</keyword>
<keyword evidence="6 10" id="KW-1133">Transmembrane helix</keyword>
<name>A0A248JKY2_9PROT</name>
<dbReference type="HAMAP" id="MF_02078">
    <property type="entry name" value="MurJ_MviN"/>
    <property type="match status" value="1"/>
</dbReference>
<keyword evidence="3 10" id="KW-0812">Transmembrane</keyword>
<feature type="transmembrane region" description="Helical" evidence="10">
    <location>
        <begin position="90"/>
        <end position="114"/>
    </location>
</feature>
<protein>
    <recommendedName>
        <fullName evidence="10">Probable lipid II flippase MurJ</fullName>
    </recommendedName>
</protein>
<keyword evidence="4 10" id="KW-0133">Cell shape</keyword>
<proteinExistence type="inferred from homology"/>
<evidence type="ECO:0000256" key="2">
    <source>
        <dbReference type="ARBA" id="ARBA00022475"/>
    </source>
</evidence>
<dbReference type="GO" id="GO:0009252">
    <property type="term" value="P:peptidoglycan biosynthetic process"/>
    <property type="evidence" value="ECO:0007669"/>
    <property type="project" value="UniProtKB-UniRule"/>
</dbReference>
<accession>A0A248JKY2</accession>
<dbReference type="NCBIfam" id="TIGR01695">
    <property type="entry name" value="murJ_mviN"/>
    <property type="match status" value="1"/>
</dbReference>
<dbReference type="EMBL" id="CP022110">
    <property type="protein sequence ID" value="ASG19407.1"/>
    <property type="molecule type" value="Genomic_DNA"/>
</dbReference>
<evidence type="ECO:0000256" key="1">
    <source>
        <dbReference type="ARBA" id="ARBA00004651"/>
    </source>
</evidence>
<evidence type="ECO:0000256" key="4">
    <source>
        <dbReference type="ARBA" id="ARBA00022960"/>
    </source>
</evidence>
<dbReference type="GO" id="GO:0015648">
    <property type="term" value="F:lipid-linked peptidoglycan transporter activity"/>
    <property type="evidence" value="ECO:0007669"/>
    <property type="project" value="UniProtKB-UniRule"/>
</dbReference>
<feature type="transmembrane region" description="Helical" evidence="10">
    <location>
        <begin position="352"/>
        <end position="374"/>
    </location>
</feature>
<keyword evidence="10 11" id="KW-0813">Transport</keyword>
<evidence type="ECO:0000256" key="5">
    <source>
        <dbReference type="ARBA" id="ARBA00022984"/>
    </source>
</evidence>
<dbReference type="InterPro" id="IPR051050">
    <property type="entry name" value="Lipid_II_flippase_MurJ/MviN"/>
</dbReference>
<dbReference type="InterPro" id="IPR004268">
    <property type="entry name" value="MurJ"/>
</dbReference>
<feature type="transmembrane region" description="Helical" evidence="10">
    <location>
        <begin position="26"/>
        <end position="44"/>
    </location>
</feature>
<dbReference type="GO" id="GO:0005886">
    <property type="term" value="C:plasma membrane"/>
    <property type="evidence" value="ECO:0007669"/>
    <property type="project" value="UniProtKB-SubCell"/>
</dbReference>
<dbReference type="PANTHER" id="PTHR47019">
    <property type="entry name" value="LIPID II FLIPPASE MURJ"/>
    <property type="match status" value="1"/>
</dbReference>
<evidence type="ECO:0000313" key="13">
    <source>
        <dbReference type="Proteomes" id="UP000197153"/>
    </source>
</evidence>
<evidence type="ECO:0000256" key="8">
    <source>
        <dbReference type="ARBA" id="ARBA00060041"/>
    </source>
</evidence>
<evidence type="ECO:0000256" key="7">
    <source>
        <dbReference type="ARBA" id="ARBA00023136"/>
    </source>
</evidence>
<feature type="transmembrane region" description="Helical" evidence="10">
    <location>
        <begin position="386"/>
        <end position="404"/>
    </location>
</feature>
<comment type="pathway">
    <text evidence="10">Cell wall biogenesis; peptidoglycan biosynthesis.</text>
</comment>
<feature type="transmembrane region" description="Helical" evidence="10">
    <location>
        <begin position="50"/>
        <end position="69"/>
    </location>
</feature>
<evidence type="ECO:0000256" key="10">
    <source>
        <dbReference type="HAMAP-Rule" id="MF_02078"/>
    </source>
</evidence>
<feature type="transmembrane region" description="Helical" evidence="10">
    <location>
        <begin position="233"/>
        <end position="254"/>
    </location>
</feature>
<feature type="transmembrane region" description="Helical" evidence="10">
    <location>
        <begin position="161"/>
        <end position="183"/>
    </location>
</feature>
<evidence type="ECO:0000256" key="9">
    <source>
        <dbReference type="ARBA" id="ARBA00061532"/>
    </source>
</evidence>
<feature type="transmembrane region" description="Helical" evidence="10">
    <location>
        <begin position="189"/>
        <end position="212"/>
    </location>
</feature>
<comment type="similarity">
    <text evidence="9 10 11">Belongs to the MurJ/MviN family.</text>
</comment>
<dbReference type="GO" id="GO:0071555">
    <property type="term" value="P:cell wall organization"/>
    <property type="evidence" value="ECO:0007669"/>
    <property type="project" value="UniProtKB-UniRule"/>
</dbReference>
<comment type="subcellular location">
    <subcellularLocation>
        <location evidence="10">Cell inner membrane</location>
        <topology evidence="10">Multi-pass membrane protein</topology>
    </subcellularLocation>
    <subcellularLocation>
        <location evidence="1">Cell membrane</location>
        <topology evidence="1">Multi-pass membrane protein</topology>
    </subcellularLocation>
</comment>
<feature type="transmembrane region" description="Helical" evidence="10">
    <location>
        <begin position="313"/>
        <end position="332"/>
    </location>
</feature>
<dbReference type="Pfam" id="PF03023">
    <property type="entry name" value="MurJ"/>
    <property type="match status" value="1"/>
</dbReference>
<keyword evidence="7 10" id="KW-0472">Membrane</keyword>
<evidence type="ECO:0000313" key="12">
    <source>
        <dbReference type="EMBL" id="ASG19407.1"/>
    </source>
</evidence>
<evidence type="ECO:0000256" key="6">
    <source>
        <dbReference type="ARBA" id="ARBA00022989"/>
    </source>
</evidence>
<dbReference type="RefSeq" id="WP_088870421.1">
    <property type="nucleotide sequence ID" value="NZ_CP022110.1"/>
</dbReference>
<keyword evidence="5 10" id="KW-0573">Peptidoglycan synthesis</keyword>
<dbReference type="AlphaFoldDB" id="A0A248JKY2"/>
<dbReference type="PIRSF" id="PIRSF002869">
    <property type="entry name" value="MviN"/>
    <property type="match status" value="1"/>
</dbReference>
<dbReference type="PRINTS" id="PR01806">
    <property type="entry name" value="VIRFACTRMVIN"/>
</dbReference>
<dbReference type="KEGG" id="nao:Y958_00140"/>